<accession>A0A1M5V7W0</accession>
<feature type="transmembrane region" description="Helical" evidence="1">
    <location>
        <begin position="227"/>
        <end position="246"/>
    </location>
</feature>
<keyword evidence="1" id="KW-0472">Membrane</keyword>
<dbReference type="Pfam" id="PF01757">
    <property type="entry name" value="Acyl_transf_3"/>
    <property type="match status" value="1"/>
</dbReference>
<dbReference type="InterPro" id="IPR002656">
    <property type="entry name" value="Acyl_transf_3_dom"/>
</dbReference>
<dbReference type="InterPro" id="IPR050623">
    <property type="entry name" value="Glucan_succinyl_AcylTrfase"/>
</dbReference>
<gene>
    <name evidence="3" type="ORF">SAMN05444388_11627</name>
</gene>
<feature type="transmembrane region" description="Helical" evidence="1">
    <location>
        <begin position="155"/>
        <end position="174"/>
    </location>
</feature>
<dbReference type="EMBL" id="FQWH01000016">
    <property type="protein sequence ID" value="SHH71164.1"/>
    <property type="molecule type" value="Genomic_DNA"/>
</dbReference>
<feature type="transmembrane region" description="Helical" evidence="1">
    <location>
        <begin position="108"/>
        <end position="128"/>
    </location>
</feature>
<organism evidence="3 4">
    <name type="scientific">Flavobacterium johnsoniae</name>
    <name type="common">Cytophaga johnsonae</name>
    <dbReference type="NCBI Taxonomy" id="986"/>
    <lineage>
        <taxon>Bacteria</taxon>
        <taxon>Pseudomonadati</taxon>
        <taxon>Bacteroidota</taxon>
        <taxon>Flavobacteriia</taxon>
        <taxon>Flavobacteriales</taxon>
        <taxon>Flavobacteriaceae</taxon>
        <taxon>Flavobacterium</taxon>
    </lineage>
</organism>
<sequence>MTADLKLHNQNSRTLWLDYLKSFITVLVIAHHASIAYTTFAWFDSTAYIQSTAPIVDNKRWIGMDVFENFNDIFFMFLMFFIGGIFLVKSMEKKGMATFLKDRVKRLFIPFLFLGTPLMLLAYFPAYYTAYGKLSLSCYLADFFTVESWPPGPPWFIGILFVFNLILGITYPFLKPVFQRWSNSICYFTNRPITLFTVLFCITFTFYVPFAYFLGEGKWVSFGPLDFQLSRLAAYFCYFLLGAVAGMSDFENHIFSLHSRLVVQWKYFLLLSLVFYSALTYHNITDILGQFVDNGSMPELAAWMIYYTLYVGSCTASCIGFTGMFRALVKKSCPLWNSLSQNAYLIYLLHYIFVVWIQFFLLQCEVSAGLKFMIVFVLSLSASWIFSIWLRKINLFRRFL</sequence>
<feature type="transmembrane region" description="Helical" evidence="1">
    <location>
        <begin position="70"/>
        <end position="88"/>
    </location>
</feature>
<dbReference type="GO" id="GO:0016747">
    <property type="term" value="F:acyltransferase activity, transferring groups other than amino-acyl groups"/>
    <property type="evidence" value="ECO:0007669"/>
    <property type="project" value="InterPro"/>
</dbReference>
<dbReference type="RefSeq" id="WP_073411318.1">
    <property type="nucleotide sequence ID" value="NZ_FQWH01000016.1"/>
</dbReference>
<name>A0A1M5V7W0_FLAJO</name>
<feature type="domain" description="Acyltransferase 3" evidence="2">
    <location>
        <begin position="15"/>
        <end position="387"/>
    </location>
</feature>
<evidence type="ECO:0000259" key="2">
    <source>
        <dbReference type="Pfam" id="PF01757"/>
    </source>
</evidence>
<feature type="transmembrane region" description="Helical" evidence="1">
    <location>
        <begin position="20"/>
        <end position="43"/>
    </location>
</feature>
<keyword evidence="1" id="KW-1133">Transmembrane helix</keyword>
<feature type="transmembrane region" description="Helical" evidence="1">
    <location>
        <begin position="344"/>
        <end position="362"/>
    </location>
</feature>
<feature type="transmembrane region" description="Helical" evidence="1">
    <location>
        <begin position="368"/>
        <end position="390"/>
    </location>
</feature>
<keyword evidence="1" id="KW-0812">Transmembrane</keyword>
<protein>
    <submittedName>
        <fullName evidence="3">Acyltransferase family protein</fullName>
    </submittedName>
</protein>
<reference evidence="3 4" key="1">
    <citation type="submission" date="2016-11" db="EMBL/GenBank/DDBJ databases">
        <authorList>
            <person name="Jaros S."/>
            <person name="Januszkiewicz K."/>
            <person name="Wedrychowicz H."/>
        </authorList>
    </citation>
    <scope>NUCLEOTIDE SEQUENCE [LARGE SCALE GENOMIC DNA]</scope>
    <source>
        <strain evidence="3 4">DSM 6792</strain>
    </source>
</reference>
<dbReference type="PANTHER" id="PTHR36927">
    <property type="entry name" value="BLR4337 PROTEIN"/>
    <property type="match status" value="1"/>
</dbReference>
<feature type="transmembrane region" description="Helical" evidence="1">
    <location>
        <begin position="267"/>
        <end position="284"/>
    </location>
</feature>
<keyword evidence="3" id="KW-0012">Acyltransferase</keyword>
<evidence type="ECO:0000313" key="3">
    <source>
        <dbReference type="EMBL" id="SHH71164.1"/>
    </source>
</evidence>
<evidence type="ECO:0000256" key="1">
    <source>
        <dbReference type="SAM" id="Phobius"/>
    </source>
</evidence>
<dbReference type="AlphaFoldDB" id="A0A1M5V7W0"/>
<dbReference type="PANTHER" id="PTHR36927:SF4">
    <property type="entry name" value="BLR5718 PROTEIN"/>
    <property type="match status" value="1"/>
</dbReference>
<evidence type="ECO:0000313" key="4">
    <source>
        <dbReference type="Proteomes" id="UP000184112"/>
    </source>
</evidence>
<feature type="transmembrane region" description="Helical" evidence="1">
    <location>
        <begin position="304"/>
        <end position="323"/>
    </location>
</feature>
<feature type="transmembrane region" description="Helical" evidence="1">
    <location>
        <begin position="195"/>
        <end position="215"/>
    </location>
</feature>
<keyword evidence="3" id="KW-0808">Transferase</keyword>
<dbReference type="Proteomes" id="UP000184112">
    <property type="component" value="Unassembled WGS sequence"/>
</dbReference>
<proteinExistence type="predicted"/>